<feature type="transmembrane region" description="Helical" evidence="8">
    <location>
        <begin position="309"/>
        <end position="331"/>
    </location>
</feature>
<dbReference type="PANTHER" id="PTHR33908">
    <property type="entry name" value="MANNOSYLTRANSFERASE YKCB-RELATED"/>
    <property type="match status" value="1"/>
</dbReference>
<keyword evidence="11" id="KW-1185">Reference proteome</keyword>
<evidence type="ECO:0000256" key="2">
    <source>
        <dbReference type="ARBA" id="ARBA00022475"/>
    </source>
</evidence>
<evidence type="ECO:0000313" key="11">
    <source>
        <dbReference type="Proteomes" id="UP001556170"/>
    </source>
</evidence>
<dbReference type="GO" id="GO:0016757">
    <property type="term" value="F:glycosyltransferase activity"/>
    <property type="evidence" value="ECO:0007669"/>
    <property type="project" value="UniProtKB-KW"/>
</dbReference>
<dbReference type="RefSeq" id="WP_367844565.1">
    <property type="nucleotide sequence ID" value="NZ_JBFOHL010000006.1"/>
</dbReference>
<keyword evidence="4 10" id="KW-0808">Transferase</keyword>
<gene>
    <name evidence="10" type="ORF">ABQJ56_08450</name>
</gene>
<dbReference type="InterPro" id="IPR050297">
    <property type="entry name" value="LipidA_mod_glycosyltrf_83"/>
</dbReference>
<dbReference type="EMBL" id="JBFOHL010000006">
    <property type="protein sequence ID" value="MEW9624259.1"/>
    <property type="molecule type" value="Genomic_DNA"/>
</dbReference>
<evidence type="ECO:0000256" key="6">
    <source>
        <dbReference type="ARBA" id="ARBA00022989"/>
    </source>
</evidence>
<evidence type="ECO:0000259" key="9">
    <source>
        <dbReference type="Pfam" id="PF13231"/>
    </source>
</evidence>
<evidence type="ECO:0000256" key="8">
    <source>
        <dbReference type="SAM" id="Phobius"/>
    </source>
</evidence>
<feature type="transmembrane region" description="Helical" evidence="8">
    <location>
        <begin position="365"/>
        <end position="384"/>
    </location>
</feature>
<keyword evidence="7 8" id="KW-0472">Membrane</keyword>
<feature type="transmembrane region" description="Helical" evidence="8">
    <location>
        <begin position="189"/>
        <end position="207"/>
    </location>
</feature>
<accession>A0ABV3QQC9</accession>
<name>A0ABV3QQC9_9GAMM</name>
<feature type="transmembrane region" description="Helical" evidence="8">
    <location>
        <begin position="133"/>
        <end position="151"/>
    </location>
</feature>
<organism evidence="10 11">
    <name type="scientific">Rhodanobacter geophilus</name>
    <dbReference type="NCBI Taxonomy" id="3162488"/>
    <lineage>
        <taxon>Bacteria</taxon>
        <taxon>Pseudomonadati</taxon>
        <taxon>Pseudomonadota</taxon>
        <taxon>Gammaproteobacteria</taxon>
        <taxon>Lysobacterales</taxon>
        <taxon>Rhodanobacteraceae</taxon>
        <taxon>Rhodanobacter</taxon>
    </lineage>
</organism>
<feature type="transmembrane region" description="Helical" evidence="8">
    <location>
        <begin position="252"/>
        <end position="270"/>
    </location>
</feature>
<evidence type="ECO:0000313" key="10">
    <source>
        <dbReference type="EMBL" id="MEW9624259.1"/>
    </source>
</evidence>
<reference evidence="10 11" key="1">
    <citation type="submission" date="2024-06" db="EMBL/GenBank/DDBJ databases">
        <authorList>
            <person name="Woo H."/>
        </authorList>
    </citation>
    <scope>NUCLEOTIDE SEQUENCE [LARGE SCALE GENOMIC DNA]</scope>
    <source>
        <strain evidence="10 11">S2-g</strain>
    </source>
</reference>
<feature type="transmembrane region" description="Helical" evidence="8">
    <location>
        <begin position="337"/>
        <end position="358"/>
    </location>
</feature>
<comment type="subcellular location">
    <subcellularLocation>
        <location evidence="1">Cell membrane</location>
        <topology evidence="1">Multi-pass membrane protein</topology>
    </subcellularLocation>
</comment>
<dbReference type="InterPro" id="IPR038731">
    <property type="entry name" value="RgtA/B/C-like"/>
</dbReference>
<evidence type="ECO:0000256" key="5">
    <source>
        <dbReference type="ARBA" id="ARBA00022692"/>
    </source>
</evidence>
<feature type="transmembrane region" description="Helical" evidence="8">
    <location>
        <begin position="105"/>
        <end position="126"/>
    </location>
</feature>
<evidence type="ECO:0000256" key="1">
    <source>
        <dbReference type="ARBA" id="ARBA00004651"/>
    </source>
</evidence>
<feature type="transmembrane region" description="Helical" evidence="8">
    <location>
        <begin position="390"/>
        <end position="408"/>
    </location>
</feature>
<sequence length="524" mass="56978">MLSTWADTVARPAMPPSFAIGHRSATGGNNWSARDWAWLLLLSLLALAARCIRLGHQPFWLDEVFTYRRIHLDTTALIADSFANRHMPNYFLLLRSLVPAQPNFAALRLPSALFGALSVGVVYAIGRRVAGRFAACVAALLMALAPTQVQYGQEARSYALLLLLIAIALWGLVGLAQQPARAALGWRRAGGLWPEWVAWLAGTIGALDLLGDAVPWLLASNVALFCIWRHLHATHPEALARGFRRGWLRGQLLVLACSLPFYLAICVASSGRMLDAFNWVPVLSWHGLWVVAASTYLMRPAAVVQFGLMPAGVAMLSPCVAALCGLGLFRLRGRLDGRVLALGFAVLPLLLLAVSVVKPMLVARYLLWSAVPFFVLAGAGAAVLPRRWRPVVAGMLPLLCLLNLWPVYRVEAKPRWDHTAAMLATAARPGDTIYATDPNAPAMLETLQPRDLPPLASKVVLTDRLDLAVARWKQGSRVWAVNGRSAQGQRESLAGFEAKLAALGRPQQTVALGREITVLEFAPP</sequence>
<proteinExistence type="predicted"/>
<feature type="domain" description="Glycosyltransferase RgtA/B/C/D-like" evidence="9">
    <location>
        <begin position="91"/>
        <end position="179"/>
    </location>
</feature>
<protein>
    <submittedName>
        <fullName evidence="10">Glycosyltransferase family 39 protein</fullName>
        <ecNumber evidence="10">2.4.-.-</ecNumber>
    </submittedName>
</protein>
<dbReference type="EC" id="2.4.-.-" evidence="10"/>
<feature type="transmembrane region" description="Helical" evidence="8">
    <location>
        <begin position="276"/>
        <end position="297"/>
    </location>
</feature>
<dbReference type="PANTHER" id="PTHR33908:SF11">
    <property type="entry name" value="MEMBRANE PROTEIN"/>
    <property type="match status" value="1"/>
</dbReference>
<keyword evidence="2" id="KW-1003">Cell membrane</keyword>
<evidence type="ECO:0000256" key="7">
    <source>
        <dbReference type="ARBA" id="ARBA00023136"/>
    </source>
</evidence>
<dbReference type="Proteomes" id="UP001556170">
    <property type="component" value="Unassembled WGS sequence"/>
</dbReference>
<evidence type="ECO:0000256" key="4">
    <source>
        <dbReference type="ARBA" id="ARBA00022679"/>
    </source>
</evidence>
<dbReference type="Pfam" id="PF13231">
    <property type="entry name" value="PMT_2"/>
    <property type="match status" value="1"/>
</dbReference>
<evidence type="ECO:0000256" key="3">
    <source>
        <dbReference type="ARBA" id="ARBA00022676"/>
    </source>
</evidence>
<keyword evidence="3 10" id="KW-0328">Glycosyltransferase</keyword>
<keyword evidence="6 8" id="KW-1133">Transmembrane helix</keyword>
<feature type="transmembrane region" description="Helical" evidence="8">
    <location>
        <begin position="157"/>
        <end position="177"/>
    </location>
</feature>
<keyword evidence="5 8" id="KW-0812">Transmembrane</keyword>
<comment type="caution">
    <text evidence="10">The sequence shown here is derived from an EMBL/GenBank/DDBJ whole genome shotgun (WGS) entry which is preliminary data.</text>
</comment>